<dbReference type="CTD" id="9939344"/>
<dbReference type="AlphaFoldDB" id="A0A1S0U7Q8"/>
<dbReference type="GeneID" id="9939344"/>
<dbReference type="KEGG" id="loa:LOAG_01965"/>
<accession>A0A1S0U7Q8</accession>
<proteinExistence type="predicted"/>
<reference evidence="1" key="1">
    <citation type="submission" date="2012-04" db="EMBL/GenBank/DDBJ databases">
        <title>The Genome Sequence of Loa loa.</title>
        <authorList>
            <consortium name="The Broad Institute Genome Sequencing Platform"/>
            <consortium name="Broad Institute Genome Sequencing Center for Infectious Disease"/>
            <person name="Nutman T.B."/>
            <person name="Fink D.L."/>
            <person name="Russ C."/>
            <person name="Young S."/>
            <person name="Zeng Q."/>
            <person name="Gargeya S."/>
            <person name="Alvarado L."/>
            <person name="Berlin A."/>
            <person name="Chapman S.B."/>
            <person name="Chen Z."/>
            <person name="Freedman E."/>
            <person name="Gellesch M."/>
            <person name="Goldberg J."/>
            <person name="Griggs A."/>
            <person name="Gujja S."/>
            <person name="Heilman E.R."/>
            <person name="Heiman D."/>
            <person name="Howarth C."/>
            <person name="Mehta T."/>
            <person name="Neiman D."/>
            <person name="Pearson M."/>
            <person name="Roberts A."/>
            <person name="Saif S."/>
            <person name="Shea T."/>
            <person name="Shenoy N."/>
            <person name="Sisk P."/>
            <person name="Stolte C."/>
            <person name="Sykes S."/>
            <person name="White J."/>
            <person name="Yandava C."/>
            <person name="Haas B."/>
            <person name="Henn M.R."/>
            <person name="Nusbaum C."/>
            <person name="Birren B."/>
        </authorList>
    </citation>
    <scope>NUCLEOTIDE SEQUENCE [LARGE SCALE GENOMIC DNA]</scope>
</reference>
<dbReference type="EMBL" id="JH712066">
    <property type="protein sequence ID" value="EFO26521.1"/>
    <property type="molecule type" value="Genomic_DNA"/>
</dbReference>
<organism evidence="1">
    <name type="scientific">Loa loa</name>
    <name type="common">Eye worm</name>
    <name type="synonym">Filaria loa</name>
    <dbReference type="NCBI Taxonomy" id="7209"/>
    <lineage>
        <taxon>Eukaryota</taxon>
        <taxon>Metazoa</taxon>
        <taxon>Ecdysozoa</taxon>
        <taxon>Nematoda</taxon>
        <taxon>Chromadorea</taxon>
        <taxon>Rhabditida</taxon>
        <taxon>Spirurina</taxon>
        <taxon>Spiruromorpha</taxon>
        <taxon>Filarioidea</taxon>
        <taxon>Onchocercidae</taxon>
        <taxon>Loa</taxon>
    </lineage>
</organism>
<sequence length="141" mass="16784">MTYSLFSINCTKQTCFQEIPIVFFTNTKKEKIAEQLWAYSLDLKKTAWLEYHILHGCLTSILEYRRLLLIDEWLKCIEQVRCKRLNKIISDAEVLFRLDRVSQSKVGLEGRRIKHVARRNYTYLKKKVKTLSQAKRKDVVV</sequence>
<gene>
    <name evidence="1" type="ORF">LOAG_01965</name>
</gene>
<name>A0A1S0U7Q8_LOALO</name>
<dbReference type="InParanoid" id="A0A1S0U7Q8"/>
<protein>
    <submittedName>
        <fullName evidence="1">Uncharacterized protein</fullName>
    </submittedName>
</protein>
<evidence type="ECO:0000313" key="1">
    <source>
        <dbReference type="EMBL" id="EFO26521.1"/>
    </source>
</evidence>
<dbReference type="RefSeq" id="XP_003137551.1">
    <property type="nucleotide sequence ID" value="XM_003137503.1"/>
</dbReference>